<reference evidence="4 5" key="1">
    <citation type="submission" date="2016-10" db="EMBL/GenBank/DDBJ databases">
        <title>The genome of Paramicrosporidium saccamoebae is the missing link in understanding Cryptomycota and Microsporidia evolution.</title>
        <authorList>
            <person name="Quandt C.A."/>
            <person name="Beaudet D."/>
            <person name="Corsaro D."/>
            <person name="Michel R."/>
            <person name="Corradi N."/>
            <person name="James T."/>
        </authorList>
    </citation>
    <scope>NUCLEOTIDE SEQUENCE [LARGE SCALE GENOMIC DNA]</scope>
    <source>
        <strain evidence="4 5">KSL3</strain>
    </source>
</reference>
<dbReference type="OrthoDB" id="1539250at2759"/>
<comment type="caution">
    <text evidence="4">The sequence shown here is derived from an EMBL/GenBank/DDBJ whole genome shotgun (WGS) entry which is preliminary data.</text>
</comment>
<dbReference type="PROSITE" id="PS01171">
    <property type="entry name" value="RIBOSOMAL_L21E"/>
    <property type="match status" value="1"/>
</dbReference>
<keyword evidence="2 4" id="KW-0689">Ribosomal protein</keyword>
<evidence type="ECO:0000313" key="5">
    <source>
        <dbReference type="Proteomes" id="UP000240830"/>
    </source>
</evidence>
<gene>
    <name evidence="4" type="ORF">PSACC_01192</name>
</gene>
<dbReference type="GO" id="GO:0006412">
    <property type="term" value="P:translation"/>
    <property type="evidence" value="ECO:0007669"/>
    <property type="project" value="InterPro"/>
</dbReference>
<comment type="similarity">
    <text evidence="1">Belongs to the eukaryotic ribosomal protein eL21 family.</text>
</comment>
<dbReference type="PANTHER" id="PTHR20981">
    <property type="entry name" value="60S RIBOSOMAL PROTEIN L21"/>
    <property type="match status" value="1"/>
</dbReference>
<evidence type="ECO:0000256" key="1">
    <source>
        <dbReference type="ARBA" id="ARBA00008427"/>
    </source>
</evidence>
<evidence type="ECO:0000256" key="3">
    <source>
        <dbReference type="ARBA" id="ARBA00023274"/>
    </source>
</evidence>
<organism evidence="4 5">
    <name type="scientific">Paramicrosporidium saccamoebae</name>
    <dbReference type="NCBI Taxonomy" id="1246581"/>
    <lineage>
        <taxon>Eukaryota</taxon>
        <taxon>Fungi</taxon>
        <taxon>Fungi incertae sedis</taxon>
        <taxon>Cryptomycota</taxon>
        <taxon>Cryptomycota incertae sedis</taxon>
        <taxon>Paramicrosporidium</taxon>
    </lineage>
</organism>
<dbReference type="Proteomes" id="UP000240830">
    <property type="component" value="Unassembled WGS sequence"/>
</dbReference>
<dbReference type="InterPro" id="IPR036948">
    <property type="entry name" value="Ribosomal_eL21_sf"/>
</dbReference>
<dbReference type="SUPFAM" id="SSF50104">
    <property type="entry name" value="Translation proteins SH3-like domain"/>
    <property type="match status" value="1"/>
</dbReference>
<dbReference type="AlphaFoldDB" id="A0A2H9TMN8"/>
<dbReference type="GO" id="GO:0005840">
    <property type="term" value="C:ribosome"/>
    <property type="evidence" value="ECO:0007669"/>
    <property type="project" value="UniProtKB-KW"/>
</dbReference>
<protein>
    <submittedName>
        <fullName evidence="4">Putative 60S ribosomal protein L21-A</fullName>
    </submittedName>
</protein>
<dbReference type="InterPro" id="IPR018259">
    <property type="entry name" value="Ribosomal_eL21_CS"/>
</dbReference>
<dbReference type="GO" id="GO:0003735">
    <property type="term" value="F:structural constituent of ribosome"/>
    <property type="evidence" value="ECO:0007669"/>
    <property type="project" value="InterPro"/>
</dbReference>
<evidence type="ECO:0000256" key="2">
    <source>
        <dbReference type="ARBA" id="ARBA00022980"/>
    </source>
</evidence>
<name>A0A2H9TMN8_9FUNG</name>
<dbReference type="InterPro" id="IPR001147">
    <property type="entry name" value="Ribosomal_eL21"/>
</dbReference>
<dbReference type="FunFam" id="6.10.250.3260:FF:000001">
    <property type="entry name" value="60S ribosomal protein L21"/>
    <property type="match status" value="1"/>
</dbReference>
<dbReference type="GO" id="GO:1990904">
    <property type="term" value="C:ribonucleoprotein complex"/>
    <property type="evidence" value="ECO:0007669"/>
    <property type="project" value="UniProtKB-KW"/>
</dbReference>
<sequence>MPHSFGKRARTRHLFARNFREHGMIRLSTFMTTYKVGDYVDIKANAACQKGMPYRFYHGKTGVVFNVSPRALGVVVNKQVGNRFIEKRINIRIEHVVPSKCRDGFLARARANTKAAAEAKNTGVQTGSMKRQPILPALGHFVSTKNNEPVMISPVPYEILI</sequence>
<dbReference type="STRING" id="1246581.A0A2H9TMN8"/>
<accession>A0A2H9TMN8</accession>
<keyword evidence="3" id="KW-0687">Ribonucleoprotein</keyword>
<dbReference type="Gene3D" id="2.30.30.70">
    <property type="entry name" value="Ribosomal protein L21"/>
    <property type="match status" value="1"/>
</dbReference>
<dbReference type="FunFam" id="2.30.30.70:FF:000001">
    <property type="entry name" value="60S ribosomal protein L21"/>
    <property type="match status" value="1"/>
</dbReference>
<keyword evidence="5" id="KW-1185">Reference proteome</keyword>
<evidence type="ECO:0000313" key="4">
    <source>
        <dbReference type="EMBL" id="PJF19006.1"/>
    </source>
</evidence>
<dbReference type="InterPro" id="IPR008991">
    <property type="entry name" value="Translation_prot_SH3-like_sf"/>
</dbReference>
<dbReference type="EMBL" id="MTSL01000089">
    <property type="protein sequence ID" value="PJF19006.1"/>
    <property type="molecule type" value="Genomic_DNA"/>
</dbReference>
<proteinExistence type="inferred from homology"/>
<dbReference type="Gene3D" id="6.10.250.3260">
    <property type="match status" value="1"/>
</dbReference>
<dbReference type="Pfam" id="PF01157">
    <property type="entry name" value="Ribosomal_L21e"/>
    <property type="match status" value="1"/>
</dbReference>